<name>A0A4R4XDY0_9ACTN</name>
<accession>A0A4R4XDY0</accession>
<dbReference type="AlphaFoldDB" id="A0A4R4XDY0"/>
<gene>
    <name evidence="1" type="ORF">E1218_05420</name>
</gene>
<organism evidence="1 2">
    <name type="scientific">Kribbella turkmenica</name>
    <dbReference type="NCBI Taxonomy" id="2530375"/>
    <lineage>
        <taxon>Bacteria</taxon>
        <taxon>Bacillati</taxon>
        <taxon>Actinomycetota</taxon>
        <taxon>Actinomycetes</taxon>
        <taxon>Propionibacteriales</taxon>
        <taxon>Kribbellaceae</taxon>
        <taxon>Kribbella</taxon>
    </lineage>
</organism>
<dbReference type="EMBL" id="SMKR01000015">
    <property type="protein sequence ID" value="TDD29011.1"/>
    <property type="molecule type" value="Genomic_DNA"/>
</dbReference>
<comment type="caution">
    <text evidence="1">The sequence shown here is derived from an EMBL/GenBank/DDBJ whole genome shotgun (WGS) entry which is preliminary data.</text>
</comment>
<dbReference type="Proteomes" id="UP000295172">
    <property type="component" value="Unassembled WGS sequence"/>
</dbReference>
<dbReference type="OrthoDB" id="5197708at2"/>
<sequence>MKVQWPSNAVNADGDDLSQPVQQFLLDLRLLEDKNEIASKTFTTPASLQVITAGATSLGKVCRRSSPSSVAAARP</sequence>
<keyword evidence="2" id="KW-1185">Reference proteome</keyword>
<evidence type="ECO:0000313" key="2">
    <source>
        <dbReference type="Proteomes" id="UP000295172"/>
    </source>
</evidence>
<evidence type="ECO:0000313" key="1">
    <source>
        <dbReference type="EMBL" id="TDD29011.1"/>
    </source>
</evidence>
<protein>
    <submittedName>
        <fullName evidence="1">Uncharacterized protein</fullName>
    </submittedName>
</protein>
<dbReference type="RefSeq" id="WP_132316862.1">
    <property type="nucleotide sequence ID" value="NZ_SMKR01000015.1"/>
</dbReference>
<proteinExistence type="predicted"/>
<reference evidence="1 2" key="1">
    <citation type="submission" date="2019-02" db="EMBL/GenBank/DDBJ databases">
        <title>Draft genome sequences of novel Actinobacteria.</title>
        <authorList>
            <person name="Sahin N."/>
            <person name="Ay H."/>
            <person name="Saygin H."/>
        </authorList>
    </citation>
    <scope>NUCLEOTIDE SEQUENCE [LARGE SCALE GENOMIC DNA]</scope>
    <source>
        <strain evidence="1 2">16K104</strain>
    </source>
</reference>